<organism evidence="2 3">
    <name type="scientific">Xylaria bambusicola</name>
    <dbReference type="NCBI Taxonomy" id="326684"/>
    <lineage>
        <taxon>Eukaryota</taxon>
        <taxon>Fungi</taxon>
        <taxon>Dikarya</taxon>
        <taxon>Ascomycota</taxon>
        <taxon>Pezizomycotina</taxon>
        <taxon>Sordariomycetes</taxon>
        <taxon>Xylariomycetidae</taxon>
        <taxon>Xylariales</taxon>
        <taxon>Xylariaceae</taxon>
        <taxon>Xylaria</taxon>
    </lineage>
</organism>
<dbReference type="Proteomes" id="UP001305414">
    <property type="component" value="Unassembled WGS sequence"/>
</dbReference>
<comment type="caution">
    <text evidence="2">The sequence shown here is derived from an EMBL/GenBank/DDBJ whole genome shotgun (WGS) entry which is preliminary data.</text>
</comment>
<keyword evidence="1" id="KW-0812">Transmembrane</keyword>
<evidence type="ECO:0000313" key="2">
    <source>
        <dbReference type="EMBL" id="KAK5632941.1"/>
    </source>
</evidence>
<dbReference type="AlphaFoldDB" id="A0AAN7UU95"/>
<reference evidence="2 3" key="1">
    <citation type="submission" date="2023-10" db="EMBL/GenBank/DDBJ databases">
        <title>Draft genome sequence of Xylaria bambusicola isolate GMP-LS, the root and basal stem rot pathogen of sugarcane in Indonesia.</title>
        <authorList>
            <person name="Selvaraj P."/>
            <person name="Muralishankar V."/>
            <person name="Muruganantham S."/>
            <person name="Sp S."/>
            <person name="Haryani S."/>
            <person name="Lau K.J.X."/>
            <person name="Naqvi N.I."/>
        </authorList>
    </citation>
    <scope>NUCLEOTIDE SEQUENCE [LARGE SCALE GENOMIC DNA]</scope>
    <source>
        <strain evidence="2">GMP-LS</strain>
    </source>
</reference>
<evidence type="ECO:0000313" key="3">
    <source>
        <dbReference type="Proteomes" id="UP001305414"/>
    </source>
</evidence>
<evidence type="ECO:0000256" key="1">
    <source>
        <dbReference type="SAM" id="Phobius"/>
    </source>
</evidence>
<protein>
    <submittedName>
        <fullName evidence="2">Uncharacterized protein</fullName>
    </submittedName>
</protein>
<sequence length="68" mass="7414">MVTITTATTMSHLTTKATVRGSRLSRMHYSSQPRRGPNITVKFWPFLAIIVVGTGAFAYVSKTRAGQG</sequence>
<accession>A0AAN7UU95</accession>
<keyword evidence="3" id="KW-1185">Reference proteome</keyword>
<gene>
    <name evidence="2" type="ORF">RRF57_008655</name>
</gene>
<feature type="transmembrane region" description="Helical" evidence="1">
    <location>
        <begin position="43"/>
        <end position="60"/>
    </location>
</feature>
<keyword evidence="1" id="KW-1133">Transmembrane helix</keyword>
<proteinExistence type="predicted"/>
<name>A0AAN7UU95_9PEZI</name>
<keyword evidence="1" id="KW-0472">Membrane</keyword>
<dbReference type="EMBL" id="JAWHQM010000028">
    <property type="protein sequence ID" value="KAK5632941.1"/>
    <property type="molecule type" value="Genomic_DNA"/>
</dbReference>